<dbReference type="OMA" id="TEMEVDY"/>
<reference evidence="2" key="3">
    <citation type="submission" date="2015-06" db="UniProtKB">
        <authorList>
            <consortium name="EnsemblMetazoa"/>
        </authorList>
    </citation>
    <scope>IDENTIFICATION</scope>
</reference>
<name>R7TX01_CAPTE</name>
<evidence type="ECO:0000313" key="2">
    <source>
        <dbReference type="EnsemblMetazoa" id="CapteP177615"/>
    </source>
</evidence>
<dbReference type="EnsemblMetazoa" id="CapteT177615">
    <property type="protein sequence ID" value="CapteP177615"/>
    <property type="gene ID" value="CapteG177615"/>
</dbReference>
<keyword evidence="3" id="KW-1185">Reference proteome</keyword>
<evidence type="ECO:0000313" key="3">
    <source>
        <dbReference type="Proteomes" id="UP000014760"/>
    </source>
</evidence>
<sequence>MAPVRSIVGPSPLVARLNSAHAKGRKNNKKKVLNPKQFTILVGDNFSVRYHETSRLQRLILDNASHGIVLTEFNPFRTLDQMSLSDSAQRLMDTPNAGGSSIVSEVLSYEVLLRCFGAQLLKTEMEVCYWPTGGSITDYTCRMFNTDLGISVTRAMKYHGLYTSFDAERLLMKKLKGVNQSNKTSLEHWAKQVLHIWATSKHVASVLIRTYNRIPKKLKANTVLLITVARNTQEVFSNS</sequence>
<organism evidence="1">
    <name type="scientific">Capitella teleta</name>
    <name type="common">Polychaete worm</name>
    <dbReference type="NCBI Taxonomy" id="283909"/>
    <lineage>
        <taxon>Eukaryota</taxon>
        <taxon>Metazoa</taxon>
        <taxon>Spiralia</taxon>
        <taxon>Lophotrochozoa</taxon>
        <taxon>Annelida</taxon>
        <taxon>Polychaeta</taxon>
        <taxon>Sedentaria</taxon>
        <taxon>Scolecida</taxon>
        <taxon>Capitellidae</taxon>
        <taxon>Capitella</taxon>
    </lineage>
</organism>
<evidence type="ECO:0000313" key="1">
    <source>
        <dbReference type="EMBL" id="ELT98438.1"/>
    </source>
</evidence>
<dbReference type="Proteomes" id="UP000014760">
    <property type="component" value="Unassembled WGS sequence"/>
</dbReference>
<protein>
    <submittedName>
        <fullName evidence="1 2">Uncharacterized protein</fullName>
    </submittedName>
</protein>
<proteinExistence type="predicted"/>
<dbReference type="HOGENOM" id="CLU_1121331_0_0_1"/>
<accession>R7TX01</accession>
<dbReference type="EMBL" id="KB307920">
    <property type="protein sequence ID" value="ELT98438.1"/>
    <property type="molecule type" value="Genomic_DNA"/>
</dbReference>
<dbReference type="AlphaFoldDB" id="R7TX01"/>
<dbReference type="OrthoDB" id="10260545at2759"/>
<gene>
    <name evidence="1" type="ORF">CAPTEDRAFT_177615</name>
</gene>
<reference evidence="3" key="1">
    <citation type="submission" date="2012-12" db="EMBL/GenBank/DDBJ databases">
        <authorList>
            <person name="Hellsten U."/>
            <person name="Grimwood J."/>
            <person name="Chapman J.A."/>
            <person name="Shapiro H."/>
            <person name="Aerts A."/>
            <person name="Otillar R.P."/>
            <person name="Terry A.Y."/>
            <person name="Boore J.L."/>
            <person name="Simakov O."/>
            <person name="Marletaz F."/>
            <person name="Cho S.-J."/>
            <person name="Edsinger-Gonzales E."/>
            <person name="Havlak P."/>
            <person name="Kuo D.-H."/>
            <person name="Larsson T."/>
            <person name="Lv J."/>
            <person name="Arendt D."/>
            <person name="Savage R."/>
            <person name="Osoegawa K."/>
            <person name="de Jong P."/>
            <person name="Lindberg D.R."/>
            <person name="Seaver E.C."/>
            <person name="Weisblat D.A."/>
            <person name="Putnam N.H."/>
            <person name="Grigoriev I.V."/>
            <person name="Rokhsar D.S."/>
        </authorList>
    </citation>
    <scope>NUCLEOTIDE SEQUENCE</scope>
    <source>
        <strain evidence="3">I ESC-2004</strain>
    </source>
</reference>
<dbReference type="EMBL" id="AMQN01002044">
    <property type="status" value="NOT_ANNOTATED_CDS"/>
    <property type="molecule type" value="Genomic_DNA"/>
</dbReference>
<reference evidence="1 3" key="2">
    <citation type="journal article" date="2013" name="Nature">
        <title>Insights into bilaterian evolution from three spiralian genomes.</title>
        <authorList>
            <person name="Simakov O."/>
            <person name="Marletaz F."/>
            <person name="Cho S.J."/>
            <person name="Edsinger-Gonzales E."/>
            <person name="Havlak P."/>
            <person name="Hellsten U."/>
            <person name="Kuo D.H."/>
            <person name="Larsson T."/>
            <person name="Lv J."/>
            <person name="Arendt D."/>
            <person name="Savage R."/>
            <person name="Osoegawa K."/>
            <person name="de Jong P."/>
            <person name="Grimwood J."/>
            <person name="Chapman J.A."/>
            <person name="Shapiro H."/>
            <person name="Aerts A."/>
            <person name="Otillar R.P."/>
            <person name="Terry A.Y."/>
            <person name="Boore J.L."/>
            <person name="Grigoriev I.V."/>
            <person name="Lindberg D.R."/>
            <person name="Seaver E.C."/>
            <person name="Weisblat D.A."/>
            <person name="Putnam N.H."/>
            <person name="Rokhsar D.S."/>
        </authorList>
    </citation>
    <scope>NUCLEOTIDE SEQUENCE</scope>
    <source>
        <strain evidence="1 3">I ESC-2004</strain>
    </source>
</reference>